<evidence type="ECO:0008006" key="4">
    <source>
        <dbReference type="Google" id="ProtNLM"/>
    </source>
</evidence>
<dbReference type="InterPro" id="IPR038511">
    <property type="entry name" value="TAP42/TAP46-like_sf"/>
</dbReference>
<dbReference type="GO" id="GO:0005829">
    <property type="term" value="C:cytosol"/>
    <property type="evidence" value="ECO:0007669"/>
    <property type="project" value="TreeGrafter"/>
</dbReference>
<dbReference type="Pfam" id="PF04177">
    <property type="entry name" value="TAP42"/>
    <property type="match status" value="1"/>
</dbReference>
<evidence type="ECO:0000313" key="2">
    <source>
        <dbReference type="EMBL" id="KAG0319649.1"/>
    </source>
</evidence>
<dbReference type="OrthoDB" id="10261753at2759"/>
<sequence length="342" mass="39068">MADNDASLAQVFQRAETLFLSLQTSALASNSDEFQAKVTESIKGFERSAGMVRQLSLFSENEFMEDIKYYLGELLLKRVSQNRLSDLSVSKEHFDHFLLQCETHDILTAPDKKYLEQLIADTPRDAATRRGEKIARFKREKEMRTQLGEFNRILGTTSSGYEGELSSELEDQYRDFVLLHLQYAIFQTMEQLVGIQQEVEMLKQMQERKAAEGLNDTRTSDRSRDDARDGRVDSTIWNATGPLMDPKGRPLRPFVITNKRTEMMNGVFRPGHSLPTMSIEQYIDQEIERGNFLSGGTEEPKKKEVDDNDELGLEAETIKARNWDDFKDDNPRGMGNRGGNIG</sequence>
<feature type="region of interest" description="Disordered" evidence="1">
    <location>
        <begin position="292"/>
        <end position="342"/>
    </location>
</feature>
<comment type="caution">
    <text evidence="2">The sequence shown here is derived from an EMBL/GenBank/DDBJ whole genome shotgun (WGS) entry which is preliminary data.</text>
</comment>
<reference evidence="2" key="1">
    <citation type="journal article" date="2020" name="Fungal Divers.">
        <title>Resolving the Mortierellaceae phylogeny through synthesis of multi-gene phylogenetics and phylogenomics.</title>
        <authorList>
            <person name="Vandepol N."/>
            <person name="Liber J."/>
            <person name="Desiro A."/>
            <person name="Na H."/>
            <person name="Kennedy M."/>
            <person name="Barry K."/>
            <person name="Grigoriev I.V."/>
            <person name="Miller A.N."/>
            <person name="O'Donnell K."/>
            <person name="Stajich J.E."/>
            <person name="Bonito G."/>
        </authorList>
    </citation>
    <scope>NUCLEOTIDE SEQUENCE</scope>
    <source>
        <strain evidence="2">REB-010B</strain>
    </source>
</reference>
<gene>
    <name evidence="2" type="ORF">BGZ99_004980</name>
</gene>
<dbReference type="GO" id="GO:0035303">
    <property type="term" value="P:regulation of dephosphorylation"/>
    <property type="evidence" value="ECO:0007669"/>
    <property type="project" value="TreeGrafter"/>
</dbReference>
<dbReference type="InterPro" id="IPR007304">
    <property type="entry name" value="TAP46-like"/>
</dbReference>
<dbReference type="EMBL" id="JAAAIP010000314">
    <property type="protein sequence ID" value="KAG0319649.1"/>
    <property type="molecule type" value="Genomic_DNA"/>
</dbReference>
<organism evidence="2 3">
    <name type="scientific">Dissophora globulifera</name>
    <dbReference type="NCBI Taxonomy" id="979702"/>
    <lineage>
        <taxon>Eukaryota</taxon>
        <taxon>Fungi</taxon>
        <taxon>Fungi incertae sedis</taxon>
        <taxon>Mucoromycota</taxon>
        <taxon>Mortierellomycotina</taxon>
        <taxon>Mortierellomycetes</taxon>
        <taxon>Mortierellales</taxon>
        <taxon>Mortierellaceae</taxon>
        <taxon>Dissophora</taxon>
    </lineage>
</organism>
<dbReference type="PANTHER" id="PTHR10933:SF9">
    <property type="entry name" value="IMMUNOGLOBULIN-BINDING PROTEIN 1"/>
    <property type="match status" value="1"/>
</dbReference>
<dbReference type="GO" id="GO:0009966">
    <property type="term" value="P:regulation of signal transduction"/>
    <property type="evidence" value="ECO:0007669"/>
    <property type="project" value="InterPro"/>
</dbReference>
<dbReference type="Proteomes" id="UP000738325">
    <property type="component" value="Unassembled WGS sequence"/>
</dbReference>
<feature type="compositionally biased region" description="Basic and acidic residues" evidence="1">
    <location>
        <begin position="218"/>
        <end position="232"/>
    </location>
</feature>
<dbReference type="GO" id="GO:0051721">
    <property type="term" value="F:protein phosphatase 2A binding"/>
    <property type="evidence" value="ECO:0007669"/>
    <property type="project" value="TreeGrafter"/>
</dbReference>
<protein>
    <recommendedName>
        <fullName evidence="4">TAP42-like protein</fullName>
    </recommendedName>
</protein>
<dbReference type="PANTHER" id="PTHR10933">
    <property type="entry name" value="IMMUNOGLOBULIN-BINDING PROTEIN 1"/>
    <property type="match status" value="1"/>
</dbReference>
<feature type="region of interest" description="Disordered" evidence="1">
    <location>
        <begin position="210"/>
        <end position="251"/>
    </location>
</feature>
<accession>A0A9P6RK83</accession>
<keyword evidence="3" id="KW-1185">Reference proteome</keyword>
<dbReference type="AlphaFoldDB" id="A0A9P6RK83"/>
<dbReference type="Gene3D" id="1.25.40.540">
    <property type="entry name" value="TAP42-like family"/>
    <property type="match status" value="1"/>
</dbReference>
<evidence type="ECO:0000313" key="3">
    <source>
        <dbReference type="Proteomes" id="UP000738325"/>
    </source>
</evidence>
<feature type="compositionally biased region" description="Basic and acidic residues" evidence="1">
    <location>
        <begin position="316"/>
        <end position="331"/>
    </location>
</feature>
<name>A0A9P6RK83_9FUNG</name>
<evidence type="ECO:0000256" key="1">
    <source>
        <dbReference type="SAM" id="MobiDB-lite"/>
    </source>
</evidence>
<proteinExistence type="predicted"/>